<proteinExistence type="predicted"/>
<protein>
    <submittedName>
        <fullName evidence="1">Uncharacterized protein</fullName>
    </submittedName>
</protein>
<comment type="caution">
    <text evidence="1">The sequence shown here is derived from an EMBL/GenBank/DDBJ whole genome shotgun (WGS) entry which is preliminary data.</text>
</comment>
<evidence type="ECO:0000313" key="1">
    <source>
        <dbReference type="EMBL" id="ROZ81710.1"/>
    </source>
</evidence>
<dbReference type="EMBL" id="RKKU01000028">
    <property type="protein sequence ID" value="ROZ81710.1"/>
    <property type="molecule type" value="Genomic_DNA"/>
</dbReference>
<dbReference type="Proteomes" id="UP000275199">
    <property type="component" value="Unassembled WGS sequence"/>
</dbReference>
<gene>
    <name evidence="1" type="ORF">EF096_17155</name>
</gene>
<name>A0ABX9XIF8_9PSED</name>
<organism evidence="1 2">
    <name type="scientific">Pseudomonas neustonica</name>
    <dbReference type="NCBI Taxonomy" id="2487346"/>
    <lineage>
        <taxon>Bacteria</taxon>
        <taxon>Pseudomonadati</taxon>
        <taxon>Pseudomonadota</taxon>
        <taxon>Gammaproteobacteria</taxon>
        <taxon>Pseudomonadales</taxon>
        <taxon>Pseudomonadaceae</taxon>
        <taxon>Pseudomonas</taxon>
    </lineage>
</organism>
<reference evidence="1 2" key="1">
    <citation type="submission" date="2018-11" db="EMBL/GenBank/DDBJ databases">
        <authorList>
            <person name="Jang G.I."/>
            <person name="Hwang C.Y."/>
        </authorList>
    </citation>
    <scope>NUCLEOTIDE SEQUENCE [LARGE SCALE GENOMIC DNA]</scope>
    <source>
        <strain evidence="1 2">SSM26</strain>
    </source>
</reference>
<accession>A0ABX9XIF8</accession>
<keyword evidence="2" id="KW-1185">Reference proteome</keyword>
<sequence length="146" mass="16504">MMRPRADDESIHLKPQIMKTILKLLGCCLALPVGLATADEPRQECLGRLTFGVPEEIEWATFNAGRTMQISEGGGHDFSDMVAARGDNATYGEFGAVIYVSDEVERSMLDDVYGYRRGTSVLYQDYLKEQLETEKRLVEQFERDDD</sequence>
<evidence type="ECO:0000313" key="2">
    <source>
        <dbReference type="Proteomes" id="UP000275199"/>
    </source>
</evidence>